<feature type="transmembrane region" description="Helical" evidence="1">
    <location>
        <begin position="121"/>
        <end position="147"/>
    </location>
</feature>
<protein>
    <submittedName>
        <fullName evidence="2">Uncharacterized membrane protein</fullName>
    </submittedName>
</protein>
<dbReference type="EMBL" id="FMVW01000012">
    <property type="protein sequence ID" value="SCZ46248.1"/>
    <property type="molecule type" value="Genomic_DNA"/>
</dbReference>
<dbReference type="AlphaFoldDB" id="A0A1G5PAC2"/>
<keyword evidence="3" id="KW-1185">Reference proteome</keyword>
<accession>A0A1G5PAC2</accession>
<gene>
    <name evidence="2" type="ORF">SAMN03080610_03607</name>
</gene>
<dbReference type="InterPro" id="IPR018692">
    <property type="entry name" value="DUF2189"/>
</dbReference>
<name>A0A1G5PAC2_AFIMA</name>
<keyword evidence="1" id="KW-0812">Transmembrane</keyword>
<evidence type="ECO:0000313" key="3">
    <source>
        <dbReference type="Proteomes" id="UP000199347"/>
    </source>
</evidence>
<sequence>MTMTGEPRAAEVPRMPDVREIGFGDLKAALKDGFADFLAEPLYGLFFAAIFVAGGFVVLGLLIALDMPWMILPFGVGFPLLGPFVAAGLYEVSRCRARGERPGWRRVLTTVSRQRQRQMSWMAFVILFIFWVWIYQVRLLLALFLGFKSFSSLADFFNVVTTTPEGLGFLLVGTAVGAFLALVLFSSTVIAMPLLLDRELDFVSAMIVSFKAVRKNPGPMLAWGVIVGALTLLALAPTFLGLFIVLPVLGHATWHLFERAVGSNSSPASPLPPS</sequence>
<keyword evidence="1" id="KW-0472">Membrane</keyword>
<evidence type="ECO:0000256" key="1">
    <source>
        <dbReference type="SAM" id="Phobius"/>
    </source>
</evidence>
<organism evidence="2 3">
    <name type="scientific">Afifella marina DSM 2698</name>
    <dbReference type="NCBI Taxonomy" id="1120955"/>
    <lineage>
        <taxon>Bacteria</taxon>
        <taxon>Pseudomonadati</taxon>
        <taxon>Pseudomonadota</taxon>
        <taxon>Alphaproteobacteria</taxon>
        <taxon>Hyphomicrobiales</taxon>
        <taxon>Afifellaceae</taxon>
        <taxon>Afifella</taxon>
    </lineage>
</organism>
<feature type="transmembrane region" description="Helical" evidence="1">
    <location>
        <begin position="71"/>
        <end position="92"/>
    </location>
</feature>
<dbReference type="STRING" id="1120955.SAMN03080610_03607"/>
<feature type="transmembrane region" description="Helical" evidence="1">
    <location>
        <begin position="221"/>
        <end position="249"/>
    </location>
</feature>
<keyword evidence="1" id="KW-1133">Transmembrane helix</keyword>
<proteinExistence type="predicted"/>
<feature type="transmembrane region" description="Helical" evidence="1">
    <location>
        <begin position="42"/>
        <end position="65"/>
    </location>
</feature>
<feature type="transmembrane region" description="Helical" evidence="1">
    <location>
        <begin position="167"/>
        <end position="196"/>
    </location>
</feature>
<reference evidence="2 3" key="1">
    <citation type="submission" date="2016-10" db="EMBL/GenBank/DDBJ databases">
        <authorList>
            <person name="de Groot N.N."/>
        </authorList>
    </citation>
    <scope>NUCLEOTIDE SEQUENCE [LARGE SCALE GENOMIC DNA]</scope>
    <source>
        <strain evidence="2 3">DSM 2698</strain>
    </source>
</reference>
<evidence type="ECO:0000313" key="2">
    <source>
        <dbReference type="EMBL" id="SCZ46248.1"/>
    </source>
</evidence>
<dbReference type="Proteomes" id="UP000199347">
    <property type="component" value="Unassembled WGS sequence"/>
</dbReference>
<dbReference type="Pfam" id="PF09955">
    <property type="entry name" value="DUF2189"/>
    <property type="match status" value="1"/>
</dbReference>